<dbReference type="PANTHER" id="PTHR14604:SF3">
    <property type="entry name" value="SPERM-ASSOCIATED ANTIGEN 16 PROTEIN"/>
    <property type="match status" value="1"/>
</dbReference>
<keyword evidence="5" id="KW-0677">Repeat</keyword>
<dbReference type="EMBL" id="CABD030018508">
    <property type="status" value="NOT_ANNOTATED_CDS"/>
    <property type="molecule type" value="Genomic_DNA"/>
</dbReference>
<dbReference type="EMBL" id="CABD030018509">
    <property type="status" value="NOT_ANNOTATED_CDS"/>
    <property type="molecule type" value="Genomic_DNA"/>
</dbReference>
<gene>
    <name evidence="19" type="primary">SPAG16</name>
</gene>
<dbReference type="InterPro" id="IPR019775">
    <property type="entry name" value="WD40_repeat_CS"/>
</dbReference>
<keyword evidence="11" id="KW-0966">Cell projection</keyword>
<dbReference type="EMBL" id="CABD030018507">
    <property type="status" value="NOT_ANNOTATED_CDS"/>
    <property type="molecule type" value="Genomic_DNA"/>
</dbReference>
<evidence type="ECO:0000256" key="9">
    <source>
        <dbReference type="ARBA" id="ARBA00023069"/>
    </source>
</evidence>
<dbReference type="FunCoup" id="A0A2I2Y9H7">
    <property type="interactions" value="73"/>
</dbReference>
<comment type="subcellular location">
    <subcellularLocation>
        <location evidence="1">Cytoplasm</location>
        <location evidence="1">Cytoskeleton</location>
        <location evidence="1">Flagellum axoneme</location>
    </subcellularLocation>
</comment>
<evidence type="ECO:0000256" key="5">
    <source>
        <dbReference type="ARBA" id="ARBA00022737"/>
    </source>
</evidence>
<dbReference type="EMBL" id="CABD030018502">
    <property type="status" value="NOT_ANNOTATED_CDS"/>
    <property type="molecule type" value="Genomic_DNA"/>
</dbReference>
<dbReference type="InterPro" id="IPR050995">
    <property type="entry name" value="WD-F-box_domain-protein"/>
</dbReference>
<keyword evidence="6" id="KW-0970">Cilium biogenesis/degradation</keyword>
<dbReference type="OMA" id="VSDDETW"/>
<comment type="subunit">
    <text evidence="13">Interacts with SPAG6 and STK36.</text>
</comment>
<reference evidence="19" key="3">
    <citation type="submission" date="2025-08" db="UniProtKB">
        <authorList>
            <consortium name="Ensembl"/>
        </authorList>
    </citation>
    <scope>IDENTIFICATION</scope>
</reference>
<dbReference type="InterPro" id="IPR020472">
    <property type="entry name" value="WD40_PAC1"/>
</dbReference>
<reference evidence="19 20" key="2">
    <citation type="journal article" date="2012" name="Nature">
        <title>Insights into hominid evolution from the gorilla genome sequence.</title>
        <authorList>
            <person name="Scally A."/>
            <person name="Dutheil J.Y."/>
            <person name="Hillier L.W."/>
            <person name="Jordan G.E."/>
            <person name="Goodhead I."/>
            <person name="Herrero J."/>
            <person name="Hobolth A."/>
            <person name="Lappalainen T."/>
            <person name="Mailund T."/>
            <person name="Marques-Bonet T."/>
            <person name="McCarthy S."/>
            <person name="Montgomery S.H."/>
            <person name="Schwalie P.C."/>
            <person name="Tang Y.A."/>
            <person name="Ward M.C."/>
            <person name="Xue Y."/>
            <person name="Yngvadottir B."/>
            <person name="Alkan C."/>
            <person name="Andersen L.N."/>
            <person name="Ayub Q."/>
            <person name="Ball E.V."/>
            <person name="Beal K."/>
            <person name="Bradley B.J."/>
            <person name="Chen Y."/>
            <person name="Clee C.M."/>
            <person name="Fitzgerald S."/>
            <person name="Graves T.A."/>
            <person name="Gu Y."/>
            <person name="Heath P."/>
            <person name="Heger A."/>
            <person name="Karakoc E."/>
            <person name="Kolb-Kokocinski A."/>
            <person name="Laird G.K."/>
            <person name="Lunter G."/>
            <person name="Meader S."/>
            <person name="Mort M."/>
            <person name="Mullikin J.C."/>
            <person name="Munch K."/>
            <person name="O'Connor T.D."/>
            <person name="Phillips A.D."/>
            <person name="Prado-Martinez J."/>
            <person name="Rogers A.S."/>
            <person name="Sajjadian S."/>
            <person name="Schmidt D."/>
            <person name="Shaw K."/>
            <person name="Simpson J.T."/>
            <person name="Stenson P.D."/>
            <person name="Turner D.J."/>
            <person name="Vigilant L."/>
            <person name="Vilella A.J."/>
            <person name="Whitener W."/>
            <person name="Zhu B."/>
            <person name="Cooper D.N."/>
            <person name="de Jong P."/>
            <person name="Dermitzakis E.T."/>
            <person name="Eichler E.E."/>
            <person name="Flicek P."/>
            <person name="Goldman N."/>
            <person name="Mundy N.I."/>
            <person name="Ning Z."/>
            <person name="Odom D.T."/>
            <person name="Ponting C.P."/>
            <person name="Quail M.A."/>
            <person name="Ryder O.A."/>
            <person name="Searle S.M."/>
            <person name="Warren W.C."/>
            <person name="Wilson R.K."/>
            <person name="Schierup M.H."/>
            <person name="Rogers J."/>
            <person name="Tyler-Smith C."/>
            <person name="Durbin R."/>
        </authorList>
    </citation>
    <scope>NUCLEOTIDE SEQUENCE [LARGE SCALE GENOMIC DNA]</scope>
</reference>
<keyword evidence="3" id="KW-0597">Phosphoprotein</keyword>
<evidence type="ECO:0000256" key="16">
    <source>
        <dbReference type="PROSITE-ProRule" id="PRU00221"/>
    </source>
</evidence>
<evidence type="ECO:0000256" key="18">
    <source>
        <dbReference type="SAM" id="MobiDB-lite"/>
    </source>
</evidence>
<evidence type="ECO:0000256" key="12">
    <source>
        <dbReference type="ARBA" id="ARBA00057089"/>
    </source>
</evidence>
<keyword evidence="7" id="KW-0282">Flagellum</keyword>
<dbReference type="SMART" id="SM00320">
    <property type="entry name" value="WD40"/>
    <property type="match status" value="7"/>
</dbReference>
<dbReference type="EMBL" id="CABD030018505">
    <property type="status" value="NOT_ANNOTATED_CDS"/>
    <property type="molecule type" value="Genomic_DNA"/>
</dbReference>
<dbReference type="CTD" id="79582"/>
<dbReference type="PRINTS" id="PR00320">
    <property type="entry name" value="GPROTEINBRPT"/>
</dbReference>
<keyword evidence="4 16" id="KW-0853">WD repeat</keyword>
<feature type="region of interest" description="Disordered" evidence="18">
    <location>
        <begin position="265"/>
        <end position="332"/>
    </location>
</feature>
<keyword evidence="2" id="KW-0963">Cytoplasm</keyword>
<evidence type="ECO:0000256" key="2">
    <source>
        <dbReference type="ARBA" id="ARBA00022490"/>
    </source>
</evidence>
<dbReference type="GO" id="GO:0090660">
    <property type="term" value="P:cerebrospinal fluid circulation"/>
    <property type="evidence" value="ECO:0007669"/>
    <property type="project" value="Ensembl"/>
</dbReference>
<dbReference type="GO" id="GO:0035082">
    <property type="term" value="P:axoneme assembly"/>
    <property type="evidence" value="ECO:0000318"/>
    <property type="project" value="GO_Central"/>
</dbReference>
<reference evidence="20" key="1">
    <citation type="submission" date="2011-05" db="EMBL/GenBank/DDBJ databases">
        <title>Insights into the evolution of the great apes provided by the gorilla genome.</title>
        <authorList>
            <person name="Scally A."/>
        </authorList>
    </citation>
    <scope>NUCLEOTIDE SEQUENCE [LARGE SCALE GENOMIC DNA]</scope>
</reference>
<dbReference type="GeneID" id="101133836"/>
<evidence type="ECO:0000256" key="3">
    <source>
        <dbReference type="ARBA" id="ARBA00022553"/>
    </source>
</evidence>
<dbReference type="InterPro" id="IPR001680">
    <property type="entry name" value="WD40_rpt"/>
</dbReference>
<feature type="compositionally biased region" description="Basic and acidic residues" evidence="18">
    <location>
        <begin position="295"/>
        <end position="304"/>
    </location>
</feature>
<comment type="function">
    <text evidence="12">Necessary for sperm flagellar function. Plays a role in motile ciliogenesis. May help to recruit STK36 to the cilium or apical surface of the cell to initiate subsequent steps of construction of the central pair apparatus of motile cilia.</text>
</comment>
<feature type="repeat" description="WD" evidence="16">
    <location>
        <begin position="390"/>
        <end position="431"/>
    </location>
</feature>
<feature type="repeat" description="WD" evidence="16">
    <location>
        <begin position="474"/>
        <end position="515"/>
    </location>
</feature>
<evidence type="ECO:0000256" key="10">
    <source>
        <dbReference type="ARBA" id="ARBA00023212"/>
    </source>
</evidence>
<dbReference type="InterPro" id="IPR036322">
    <property type="entry name" value="WD40_repeat_dom_sf"/>
</dbReference>
<feature type="compositionally biased region" description="Basic and acidic residues" evidence="18">
    <location>
        <begin position="277"/>
        <end position="287"/>
    </location>
</feature>
<evidence type="ECO:0000256" key="14">
    <source>
        <dbReference type="ARBA" id="ARBA00068154"/>
    </source>
</evidence>
<proteinExistence type="predicted"/>
<keyword evidence="20" id="KW-1185">Reference proteome</keyword>
<name>A0A2I2Y9H7_GORGO</name>
<dbReference type="PANTHER" id="PTHR14604">
    <property type="entry name" value="WD40 REPEAT PF20"/>
    <property type="match status" value="1"/>
</dbReference>
<evidence type="ECO:0000256" key="8">
    <source>
        <dbReference type="ARBA" id="ARBA00023054"/>
    </source>
</evidence>
<dbReference type="AlphaFoldDB" id="A0A2I2Y9H7"/>
<dbReference type="STRING" id="9593.ENSGGOP00000031566"/>
<dbReference type="EMBL" id="CABD030018511">
    <property type="status" value="NOT_ANNOTATED_CDS"/>
    <property type="molecule type" value="Genomic_DNA"/>
</dbReference>
<dbReference type="Proteomes" id="UP000001519">
    <property type="component" value="Chromosome 2B"/>
</dbReference>
<evidence type="ECO:0000256" key="13">
    <source>
        <dbReference type="ARBA" id="ARBA00066198"/>
    </source>
</evidence>
<accession>A0A2I2Y9H7</accession>
<sequence length="631" mass="70855">MAAQRGMPSSAVRVLEEALGMGLTAAGDARDTADAVAAEGAYYLEQVTITEASEDDYEYEEIPDDNFSIPEGEEDLAKAIQMAQEQATDTEILERKTVLPSKHAVPEVIEDFLCNFLIKMGMTRTLDCFQSEWYELIQKGVTELRTIGNVPDVYTQIMLLENENKNLKKDLKHYKQAADKAREDLLKIQKERDFHRMHHKRIVQEKNKLINDLKGLKLHYASYEPTIRVLHEKHHTLLKEKMLTSLERDKVVGQISGLQETLKKLQRGHSYHAPQIKVDHSREKENAPEGPTQKGLREAREQNKCKTKMKGNTKDSEFPIDMQPNPNLNVSKESLSPAKFDYKLKNIFRLHELPVSCVSMHPHKDILVSCGEDRLWKVLGLPKCNVLLTGFGHTDWLSDCCFHPSGDKLATSSGDTTVKLWDLCKGDCILTFEGHSRAVWSCTWHSCGNFVASSSLDKTSKIWDVNSERCRCTLYGHTDSVNSIEFFPFSNTLLTSSADKTLSIWDARTGICEQSLYGHMHSINDAIFDPRGHMIASCDACGVTKLWDFRKLLPIVSIDIGPSPGNEVNFDSSGRVLAQASGNGVIHLLDLKSGEIHKLMGHENEAHTVVFSHDGEILFSGGSDGTVRTWS</sequence>
<reference evidence="19" key="4">
    <citation type="submission" date="2025-09" db="UniProtKB">
        <authorList>
            <consortium name="Ensembl"/>
        </authorList>
    </citation>
    <scope>IDENTIFICATION</scope>
</reference>
<dbReference type="Bgee" id="ENSGGOG00000043689">
    <property type="expression patterns" value="Expressed in testis and 6 other cell types or tissues"/>
</dbReference>
<evidence type="ECO:0000313" key="20">
    <source>
        <dbReference type="Proteomes" id="UP000001519"/>
    </source>
</evidence>
<dbReference type="PROSITE" id="PS00678">
    <property type="entry name" value="WD_REPEATS_1"/>
    <property type="match status" value="3"/>
</dbReference>
<dbReference type="EMBL" id="CABD030018510">
    <property type="status" value="NOT_ANNOTATED_CDS"/>
    <property type="molecule type" value="Genomic_DNA"/>
</dbReference>
<evidence type="ECO:0000256" key="4">
    <source>
        <dbReference type="ARBA" id="ARBA00022574"/>
    </source>
</evidence>
<dbReference type="InParanoid" id="A0A2I2Y9H7"/>
<dbReference type="GO" id="GO:0036126">
    <property type="term" value="C:sperm flagellum"/>
    <property type="evidence" value="ECO:0007669"/>
    <property type="project" value="Ensembl"/>
</dbReference>
<dbReference type="EMBL" id="CABD030018506">
    <property type="status" value="NOT_ANNOTATED_CDS"/>
    <property type="molecule type" value="Genomic_DNA"/>
</dbReference>
<dbReference type="InterPro" id="IPR015943">
    <property type="entry name" value="WD40/YVTN_repeat-like_dom_sf"/>
</dbReference>
<evidence type="ECO:0000313" key="19">
    <source>
        <dbReference type="Ensembl" id="ENSGGOP00000031566.1"/>
    </source>
</evidence>
<organism evidence="19 20">
    <name type="scientific">Gorilla gorilla gorilla</name>
    <name type="common">Western lowland gorilla</name>
    <dbReference type="NCBI Taxonomy" id="9595"/>
    <lineage>
        <taxon>Eukaryota</taxon>
        <taxon>Metazoa</taxon>
        <taxon>Chordata</taxon>
        <taxon>Craniata</taxon>
        <taxon>Vertebrata</taxon>
        <taxon>Euteleostomi</taxon>
        <taxon>Mammalia</taxon>
        <taxon>Eutheria</taxon>
        <taxon>Euarchontoglires</taxon>
        <taxon>Primates</taxon>
        <taxon>Haplorrhini</taxon>
        <taxon>Catarrhini</taxon>
        <taxon>Hominidae</taxon>
        <taxon>Gorilla</taxon>
    </lineage>
</organism>
<dbReference type="CDD" id="cd00200">
    <property type="entry name" value="WD40"/>
    <property type="match status" value="1"/>
</dbReference>
<dbReference type="PROSITE" id="PS50082">
    <property type="entry name" value="WD_REPEATS_2"/>
    <property type="match status" value="5"/>
</dbReference>
<dbReference type="Gene3D" id="2.130.10.10">
    <property type="entry name" value="YVTN repeat-like/Quinoprotein amine dehydrogenase"/>
    <property type="match status" value="3"/>
</dbReference>
<evidence type="ECO:0000256" key="11">
    <source>
        <dbReference type="ARBA" id="ARBA00023273"/>
    </source>
</evidence>
<protein>
    <recommendedName>
        <fullName evidence="14">Sperm-associated antigen 16 protein</fullName>
    </recommendedName>
    <alternativeName>
        <fullName evidence="15">Pf20 protein homolog</fullName>
    </alternativeName>
</protein>
<feature type="repeat" description="WD" evidence="16">
    <location>
        <begin position="516"/>
        <end position="550"/>
    </location>
</feature>
<keyword evidence="8 17" id="KW-0175">Coiled coil</keyword>
<feature type="repeat" description="WD" evidence="16">
    <location>
        <begin position="432"/>
        <end position="473"/>
    </location>
</feature>
<dbReference type="EMBL" id="CABD030018503">
    <property type="status" value="NOT_ANNOTATED_CDS"/>
    <property type="molecule type" value="Genomic_DNA"/>
</dbReference>
<dbReference type="Pfam" id="PF00400">
    <property type="entry name" value="WD40"/>
    <property type="match status" value="6"/>
</dbReference>
<keyword evidence="9" id="KW-0969">Cilium</keyword>
<dbReference type="FunFam" id="2.130.10.10:FF:000993">
    <property type="entry name" value="Sperm associated antigen 16"/>
    <property type="match status" value="1"/>
</dbReference>
<dbReference type="EMBL" id="CABD030018504">
    <property type="status" value="NOT_ANNOTATED_CDS"/>
    <property type="molecule type" value="Genomic_DNA"/>
</dbReference>
<dbReference type="KEGG" id="ggo:101133836"/>
<dbReference type="GeneTree" id="ENSGT00940000155053"/>
<dbReference type="GO" id="GO:0120197">
    <property type="term" value="P:mucociliary clearance"/>
    <property type="evidence" value="ECO:0007669"/>
    <property type="project" value="Ensembl"/>
</dbReference>
<evidence type="ECO:0000256" key="6">
    <source>
        <dbReference type="ARBA" id="ARBA00022794"/>
    </source>
</evidence>
<dbReference type="PROSITE" id="PS50294">
    <property type="entry name" value="WD_REPEATS_REGION"/>
    <property type="match status" value="4"/>
</dbReference>
<dbReference type="GO" id="GO:1990716">
    <property type="term" value="C:axonemal central apparatus"/>
    <property type="evidence" value="ECO:0000318"/>
    <property type="project" value="GO_Central"/>
</dbReference>
<keyword evidence="10" id="KW-0206">Cytoskeleton</keyword>
<evidence type="ECO:0000256" key="1">
    <source>
        <dbReference type="ARBA" id="ARBA00004611"/>
    </source>
</evidence>
<dbReference type="GO" id="GO:0007288">
    <property type="term" value="P:sperm axoneme assembly"/>
    <property type="evidence" value="ECO:0007669"/>
    <property type="project" value="Ensembl"/>
</dbReference>
<evidence type="ECO:0000256" key="7">
    <source>
        <dbReference type="ARBA" id="ARBA00022846"/>
    </source>
</evidence>
<dbReference type="SUPFAM" id="SSF50978">
    <property type="entry name" value="WD40 repeat-like"/>
    <property type="match status" value="1"/>
</dbReference>
<feature type="repeat" description="WD" evidence="16">
    <location>
        <begin position="599"/>
        <end position="631"/>
    </location>
</feature>
<evidence type="ECO:0000256" key="17">
    <source>
        <dbReference type="SAM" id="Coils"/>
    </source>
</evidence>
<dbReference type="FunFam" id="2.130.10.10:FF:000934">
    <property type="entry name" value="sperm-associated antigen 16 protein"/>
    <property type="match status" value="1"/>
</dbReference>
<evidence type="ECO:0000256" key="15">
    <source>
        <dbReference type="ARBA" id="ARBA00076534"/>
    </source>
</evidence>
<dbReference type="Ensembl" id="ENSGGOT00000067847.1">
    <property type="protein sequence ID" value="ENSGGOP00000031566.1"/>
    <property type="gene ID" value="ENSGGOG00000043689.1"/>
</dbReference>
<feature type="coiled-coil region" evidence="17">
    <location>
        <begin position="157"/>
        <end position="191"/>
    </location>
</feature>
<dbReference type="FunFam" id="2.130.10.10:FF:001241">
    <property type="entry name" value="Sperm-associated antigen 16 protein"/>
    <property type="match status" value="1"/>
</dbReference>
<dbReference type="GO" id="GO:0005576">
    <property type="term" value="C:extracellular region"/>
    <property type="evidence" value="ECO:0007669"/>
    <property type="project" value="GOC"/>
</dbReference>